<reference evidence="2 3" key="1">
    <citation type="submission" date="2018-09" db="EMBL/GenBank/DDBJ databases">
        <title>Genomic investigation of the strawberry pathogen Phytophthora fragariae indicates pathogenicity is determined by transcriptional variation in three key races.</title>
        <authorList>
            <person name="Adams T.M."/>
            <person name="Armitage A.D."/>
            <person name="Sobczyk M.K."/>
            <person name="Bates H.J."/>
            <person name="Dunwell J.M."/>
            <person name="Nellist C.F."/>
            <person name="Harrison R.J."/>
        </authorList>
    </citation>
    <scope>NUCLEOTIDE SEQUENCE [LARGE SCALE GENOMIC DNA]</scope>
    <source>
        <strain evidence="2 3">NOV-77</strain>
    </source>
</reference>
<evidence type="ECO:0000256" key="1">
    <source>
        <dbReference type="SAM" id="MobiDB-lite"/>
    </source>
</evidence>
<protein>
    <submittedName>
        <fullName evidence="2">Uncharacterized protein</fullName>
    </submittedName>
</protein>
<dbReference type="AlphaFoldDB" id="A0A6G0QDK2"/>
<organism evidence="2 3">
    <name type="scientific">Phytophthora fragariae</name>
    <dbReference type="NCBI Taxonomy" id="53985"/>
    <lineage>
        <taxon>Eukaryota</taxon>
        <taxon>Sar</taxon>
        <taxon>Stramenopiles</taxon>
        <taxon>Oomycota</taxon>
        <taxon>Peronosporomycetes</taxon>
        <taxon>Peronosporales</taxon>
        <taxon>Peronosporaceae</taxon>
        <taxon>Phytophthora</taxon>
    </lineage>
</organism>
<sequence length="92" mass="10548">MKEMSTSTHSAPLRDKRQASGSPFSHSAPYWERCAPTFLQESQQGRRMTVPGEQPICDFAGLWRPVTDDRHFEAATSNRRSHSLVIRCERKD</sequence>
<comment type="caution">
    <text evidence="2">The sequence shown here is derived from an EMBL/GenBank/DDBJ whole genome shotgun (WGS) entry which is preliminary data.</text>
</comment>
<feature type="region of interest" description="Disordered" evidence="1">
    <location>
        <begin position="1"/>
        <end position="29"/>
    </location>
</feature>
<dbReference type="Proteomes" id="UP000486351">
    <property type="component" value="Unassembled WGS sequence"/>
</dbReference>
<accession>A0A6G0QDK2</accession>
<gene>
    <name evidence="2" type="ORF">PF008_g27706</name>
</gene>
<name>A0A6G0QDK2_9STRA</name>
<proteinExistence type="predicted"/>
<dbReference type="EMBL" id="QXFY01003776">
    <property type="protein sequence ID" value="KAE9282175.1"/>
    <property type="molecule type" value="Genomic_DNA"/>
</dbReference>
<evidence type="ECO:0000313" key="2">
    <source>
        <dbReference type="EMBL" id="KAE9282175.1"/>
    </source>
</evidence>
<evidence type="ECO:0000313" key="3">
    <source>
        <dbReference type="Proteomes" id="UP000486351"/>
    </source>
</evidence>
<feature type="compositionally biased region" description="Polar residues" evidence="1">
    <location>
        <begin position="1"/>
        <end position="10"/>
    </location>
</feature>